<reference evidence="2 3" key="1">
    <citation type="submission" date="2021-02" db="EMBL/GenBank/DDBJ databases">
        <authorList>
            <person name="Han P."/>
        </authorList>
    </citation>
    <scope>NUCLEOTIDE SEQUENCE [LARGE SCALE GENOMIC DNA]</scope>
    <source>
        <strain evidence="2">Candidatus Nitrospira sp. ZN2</strain>
    </source>
</reference>
<dbReference type="InterPro" id="IPR036298">
    <property type="entry name" value="Chalcone_isomerase_sf"/>
</dbReference>
<proteinExistence type="predicted"/>
<dbReference type="Pfam" id="PF16036">
    <property type="entry name" value="Chalcone_3"/>
    <property type="match status" value="1"/>
</dbReference>
<protein>
    <submittedName>
        <fullName evidence="2">Chalcone_isomerase domain-containing protein</fullName>
    </submittedName>
</protein>
<evidence type="ECO:0000259" key="1">
    <source>
        <dbReference type="Pfam" id="PF16036"/>
    </source>
</evidence>
<dbReference type="Gene3D" id="3.50.70.10">
    <property type="match status" value="1"/>
</dbReference>
<evidence type="ECO:0000313" key="2">
    <source>
        <dbReference type="EMBL" id="CAE6708708.1"/>
    </source>
</evidence>
<comment type="caution">
    <text evidence="2">The sequence shown here is derived from an EMBL/GenBank/DDBJ whole genome shotgun (WGS) entry which is preliminary data.</text>
</comment>
<accession>A0ABM8QPS1</accession>
<sequence>MYVLTGLLLVALPIPGAAALVEGVSFSDSIQAGSVTLPLRGVGLAKFLRTISVYVAALYLPSGTEPDRVLEDVPKRLELSYFRSIRAGDFGRAADKVLADNVPPERLTVLAPRIAQLHRLYEDVKAGDRYGLTYTPGVGTELSLNGVVKGTVEGADFAAAYFAIWLGPNPINEALKLRLLNR</sequence>
<name>A0ABM8QPS1_9BACT</name>
<dbReference type="EMBL" id="CAJNBJ010000001">
    <property type="protein sequence ID" value="CAE6708708.1"/>
    <property type="molecule type" value="Genomic_DNA"/>
</dbReference>
<dbReference type="InterPro" id="IPR016087">
    <property type="entry name" value="Chalcone_isomerase"/>
</dbReference>
<dbReference type="RefSeq" id="WP_213040894.1">
    <property type="nucleotide sequence ID" value="NZ_CAJNBJ010000001.1"/>
</dbReference>
<evidence type="ECO:0000313" key="3">
    <source>
        <dbReference type="Proteomes" id="UP000675880"/>
    </source>
</evidence>
<feature type="domain" description="Chalcone isomerase" evidence="1">
    <location>
        <begin position="20"/>
        <end position="180"/>
    </location>
</feature>
<organism evidence="2 3">
    <name type="scientific">Nitrospira defluvii</name>
    <dbReference type="NCBI Taxonomy" id="330214"/>
    <lineage>
        <taxon>Bacteria</taxon>
        <taxon>Pseudomonadati</taxon>
        <taxon>Nitrospirota</taxon>
        <taxon>Nitrospiria</taxon>
        <taxon>Nitrospirales</taxon>
        <taxon>Nitrospiraceae</taxon>
        <taxon>Nitrospira</taxon>
    </lineage>
</organism>
<gene>
    <name evidence="2" type="ORF">NSPZN2_11107</name>
</gene>
<keyword evidence="3" id="KW-1185">Reference proteome</keyword>
<dbReference type="InterPro" id="IPR016088">
    <property type="entry name" value="Chalcone_isomerase_3-sand"/>
</dbReference>
<dbReference type="Proteomes" id="UP000675880">
    <property type="component" value="Unassembled WGS sequence"/>
</dbReference>
<dbReference type="SUPFAM" id="SSF54626">
    <property type="entry name" value="Chalcone isomerase"/>
    <property type="match status" value="1"/>
</dbReference>